<organism evidence="13 14">
    <name type="scientific">Meira miltonrushii</name>
    <dbReference type="NCBI Taxonomy" id="1280837"/>
    <lineage>
        <taxon>Eukaryota</taxon>
        <taxon>Fungi</taxon>
        <taxon>Dikarya</taxon>
        <taxon>Basidiomycota</taxon>
        <taxon>Ustilaginomycotina</taxon>
        <taxon>Exobasidiomycetes</taxon>
        <taxon>Exobasidiales</taxon>
        <taxon>Brachybasidiaceae</taxon>
        <taxon>Meira</taxon>
    </lineage>
</organism>
<evidence type="ECO:0000256" key="1">
    <source>
        <dbReference type="ARBA" id="ARBA00004123"/>
    </source>
</evidence>
<evidence type="ECO:0000313" key="13">
    <source>
        <dbReference type="EMBL" id="PWN33879.1"/>
    </source>
</evidence>
<protein>
    <recommendedName>
        <fullName evidence="15">N-acetyltransferase ECO1</fullName>
    </recommendedName>
</protein>
<dbReference type="GO" id="GO:0005634">
    <property type="term" value="C:nucleus"/>
    <property type="evidence" value="ECO:0007669"/>
    <property type="project" value="UniProtKB-SubCell"/>
</dbReference>
<keyword evidence="6" id="KW-0862">Zinc</keyword>
<evidence type="ECO:0000256" key="5">
    <source>
        <dbReference type="ARBA" id="ARBA00022771"/>
    </source>
</evidence>
<feature type="domain" description="N-acetyltransferase ESCO zinc-finger" evidence="11">
    <location>
        <begin position="51"/>
        <end position="87"/>
    </location>
</feature>
<gene>
    <name evidence="13" type="ORF">FA14DRAFT_190991</name>
</gene>
<evidence type="ECO:0000259" key="12">
    <source>
        <dbReference type="Pfam" id="PF13880"/>
    </source>
</evidence>
<dbReference type="EMBL" id="KZ819604">
    <property type="protein sequence ID" value="PWN33879.1"/>
    <property type="molecule type" value="Genomic_DNA"/>
</dbReference>
<keyword evidence="14" id="KW-1185">Reference proteome</keyword>
<dbReference type="GO" id="GO:0007064">
    <property type="term" value="P:mitotic sister chromatid cohesion"/>
    <property type="evidence" value="ECO:0007669"/>
    <property type="project" value="TreeGrafter"/>
</dbReference>
<evidence type="ECO:0000256" key="3">
    <source>
        <dbReference type="ARBA" id="ARBA00022679"/>
    </source>
</evidence>
<dbReference type="AlphaFoldDB" id="A0A316V8G0"/>
<dbReference type="Pfam" id="PF13880">
    <property type="entry name" value="Acetyltransf_13"/>
    <property type="match status" value="1"/>
</dbReference>
<dbReference type="Proteomes" id="UP000245771">
    <property type="component" value="Unassembled WGS sequence"/>
</dbReference>
<feature type="compositionally biased region" description="Acidic residues" evidence="10">
    <location>
        <begin position="1"/>
        <end position="12"/>
    </location>
</feature>
<evidence type="ECO:0000256" key="9">
    <source>
        <dbReference type="ARBA" id="ARBA00023315"/>
    </source>
</evidence>
<dbReference type="RefSeq" id="XP_025354181.1">
    <property type="nucleotide sequence ID" value="XM_025501835.1"/>
</dbReference>
<evidence type="ECO:0000256" key="6">
    <source>
        <dbReference type="ARBA" id="ARBA00022833"/>
    </source>
</evidence>
<accession>A0A316V8G0</accession>
<sequence>MPSFFPEEEGDETPPTSSQSEPMEDKYSLSPFKSKLHPRKKSKSSTPKLQQMTLDLGQKMRIDCRKCGMSYDRTDTKDVQMHSRHHSAMMQGMEWCLRNPNKKGRLIGQHKLPKSSIDAYVAEQDVGSRKTSKDENEVQLWAFAIGKGQQDPSTFSVLQDVKNIMDSALGAVPIELGTSGERECQDKLIVAVWRDRVVGSALVGELPKSVDIYRISSESEKAVIIDTTDKAGWEKVPLAIHRIHVISILRRSGIASAMLDAALNDCVYGLDRQEVIRTIGQGSKANTTAFSQPTESGRLLAQRWIQEESGESNGVLVFQEA</sequence>
<comment type="similarity">
    <text evidence="2">Belongs to the acetyltransferase family. ECO subfamily.</text>
</comment>
<feature type="domain" description="N-acetyltransferase ESCO acetyl-transferase" evidence="12">
    <location>
        <begin position="235"/>
        <end position="308"/>
    </location>
</feature>
<comment type="subcellular location">
    <subcellularLocation>
        <location evidence="1">Nucleus</location>
    </subcellularLocation>
</comment>
<dbReference type="GO" id="GO:0061733">
    <property type="term" value="F:protein-lysine-acetyltransferase activity"/>
    <property type="evidence" value="ECO:0007669"/>
    <property type="project" value="TreeGrafter"/>
</dbReference>
<dbReference type="PANTHER" id="PTHR45884">
    <property type="entry name" value="N-ACETYLTRANSFERASE ECO"/>
    <property type="match status" value="1"/>
</dbReference>
<dbReference type="GO" id="GO:0008270">
    <property type="term" value="F:zinc ion binding"/>
    <property type="evidence" value="ECO:0007669"/>
    <property type="project" value="UniProtKB-KW"/>
</dbReference>
<dbReference type="InterPro" id="IPR028009">
    <property type="entry name" value="ESCO_Acetyltransf_dom"/>
</dbReference>
<dbReference type="InterPro" id="IPR028005">
    <property type="entry name" value="AcTrfase_ESCO_Znf_dom"/>
</dbReference>
<evidence type="ECO:0000256" key="8">
    <source>
        <dbReference type="ARBA" id="ARBA00023306"/>
    </source>
</evidence>
<dbReference type="Pfam" id="PF13878">
    <property type="entry name" value="zf-C2H2_3"/>
    <property type="match status" value="1"/>
</dbReference>
<dbReference type="GO" id="GO:0000785">
    <property type="term" value="C:chromatin"/>
    <property type="evidence" value="ECO:0007669"/>
    <property type="project" value="TreeGrafter"/>
</dbReference>
<evidence type="ECO:0000256" key="10">
    <source>
        <dbReference type="SAM" id="MobiDB-lite"/>
    </source>
</evidence>
<dbReference type="InParanoid" id="A0A316V8G0"/>
<keyword evidence="9" id="KW-0012">Acyltransferase</keyword>
<keyword evidence="7" id="KW-0539">Nucleus</keyword>
<evidence type="ECO:0000256" key="7">
    <source>
        <dbReference type="ARBA" id="ARBA00023242"/>
    </source>
</evidence>
<dbReference type="STRING" id="1280837.A0A316V8G0"/>
<proteinExistence type="inferred from homology"/>
<feature type="region of interest" description="Disordered" evidence="10">
    <location>
        <begin position="1"/>
        <end position="50"/>
    </location>
</feature>
<keyword evidence="4" id="KW-0479">Metal-binding</keyword>
<evidence type="ECO:0008006" key="15">
    <source>
        <dbReference type="Google" id="ProtNLM"/>
    </source>
</evidence>
<keyword evidence="8" id="KW-0131">Cell cycle</keyword>
<evidence type="ECO:0000313" key="14">
    <source>
        <dbReference type="Proteomes" id="UP000245771"/>
    </source>
</evidence>
<reference evidence="13 14" key="1">
    <citation type="journal article" date="2018" name="Mol. Biol. Evol.">
        <title>Broad Genomic Sampling Reveals a Smut Pathogenic Ancestry of the Fungal Clade Ustilaginomycotina.</title>
        <authorList>
            <person name="Kijpornyongpan T."/>
            <person name="Mondo S.J."/>
            <person name="Barry K."/>
            <person name="Sandor L."/>
            <person name="Lee J."/>
            <person name="Lipzen A."/>
            <person name="Pangilinan J."/>
            <person name="LaButti K."/>
            <person name="Hainaut M."/>
            <person name="Henrissat B."/>
            <person name="Grigoriev I.V."/>
            <person name="Spatafora J.W."/>
            <person name="Aime M.C."/>
        </authorList>
    </citation>
    <scope>NUCLEOTIDE SEQUENCE [LARGE SCALE GENOMIC DNA]</scope>
    <source>
        <strain evidence="13 14">MCA 3882</strain>
    </source>
</reference>
<keyword evidence="5" id="KW-0863">Zinc-finger</keyword>
<dbReference type="GeneID" id="37023616"/>
<dbReference type="PANTHER" id="PTHR45884:SF2">
    <property type="entry name" value="N-ACETYLTRANSFERASE ECO"/>
    <property type="match status" value="1"/>
</dbReference>
<feature type="compositionally biased region" description="Basic residues" evidence="10">
    <location>
        <begin position="34"/>
        <end position="43"/>
    </location>
</feature>
<dbReference type="OrthoDB" id="428854at2759"/>
<keyword evidence="3" id="KW-0808">Transferase</keyword>
<name>A0A316V8G0_9BASI</name>
<evidence type="ECO:0000256" key="4">
    <source>
        <dbReference type="ARBA" id="ARBA00022723"/>
    </source>
</evidence>
<evidence type="ECO:0000256" key="2">
    <source>
        <dbReference type="ARBA" id="ARBA00005816"/>
    </source>
</evidence>
<evidence type="ECO:0000259" key="11">
    <source>
        <dbReference type="Pfam" id="PF13878"/>
    </source>
</evidence>